<gene>
    <name evidence="9" type="ORF">R2Q92_09425</name>
</gene>
<evidence type="ECO:0000256" key="1">
    <source>
        <dbReference type="ARBA" id="ARBA00001445"/>
    </source>
</evidence>
<feature type="domain" description="Alpha-L-rhamnosidase C-terminal" evidence="8">
    <location>
        <begin position="771"/>
        <end position="848"/>
    </location>
</feature>
<dbReference type="Pfam" id="PF17389">
    <property type="entry name" value="Bac_rhamnosid6H"/>
    <property type="match status" value="1"/>
</dbReference>
<feature type="domain" description="Alpha-L-rhamnosidase concanavalin-like" evidence="5">
    <location>
        <begin position="328"/>
        <end position="423"/>
    </location>
</feature>
<feature type="region of interest" description="Disordered" evidence="4">
    <location>
        <begin position="865"/>
        <end position="899"/>
    </location>
</feature>
<evidence type="ECO:0000259" key="8">
    <source>
        <dbReference type="Pfam" id="PF17390"/>
    </source>
</evidence>
<dbReference type="InterPro" id="IPR035398">
    <property type="entry name" value="Bac_rhamnosid_C"/>
</dbReference>
<dbReference type="InterPro" id="IPR012341">
    <property type="entry name" value="6hp_glycosidase-like_sf"/>
</dbReference>
<dbReference type="PANTHER" id="PTHR33307">
    <property type="entry name" value="ALPHA-RHAMNOSIDASE (EUROFUNG)"/>
    <property type="match status" value="1"/>
</dbReference>
<dbReference type="Pfam" id="PF17390">
    <property type="entry name" value="Bac_rhamnosid_C"/>
    <property type="match status" value="1"/>
</dbReference>
<keyword evidence="10" id="KW-1185">Reference proteome</keyword>
<comment type="caution">
    <text evidence="9">The sequence shown here is derived from an EMBL/GenBank/DDBJ whole genome shotgun (WGS) entry which is preliminary data.</text>
</comment>
<reference evidence="9 10" key="1">
    <citation type="submission" date="2023-10" db="EMBL/GenBank/DDBJ databases">
        <title>Microbacterium xanthum sp. nov., isolated from seaweed.</title>
        <authorList>
            <person name="Lee S.D."/>
        </authorList>
    </citation>
    <scope>NUCLEOTIDE SEQUENCE [LARGE SCALE GENOMIC DNA]</scope>
    <source>
        <strain evidence="9 10">KCTC 19124</strain>
    </source>
</reference>
<dbReference type="EC" id="3.2.1.40" evidence="2"/>
<protein>
    <recommendedName>
        <fullName evidence="2">alpha-L-rhamnosidase</fullName>
        <ecNumber evidence="2">3.2.1.40</ecNumber>
    </recommendedName>
</protein>
<dbReference type="SUPFAM" id="SSF48208">
    <property type="entry name" value="Six-hairpin glycosidases"/>
    <property type="match status" value="1"/>
</dbReference>
<evidence type="ECO:0000259" key="6">
    <source>
        <dbReference type="Pfam" id="PF08531"/>
    </source>
</evidence>
<dbReference type="Pfam" id="PF08531">
    <property type="entry name" value="Bac_rhamnosid_N"/>
    <property type="match status" value="1"/>
</dbReference>
<feature type="domain" description="Bacterial alpha-L-rhamnosidase N-terminal" evidence="6">
    <location>
        <begin position="147"/>
        <end position="317"/>
    </location>
</feature>
<dbReference type="InterPro" id="IPR008979">
    <property type="entry name" value="Galactose-bd-like_sf"/>
</dbReference>
<keyword evidence="3 9" id="KW-0378">Hydrolase</keyword>
<sequence length="899" mass="99434">MDDSRPLLSWKCGSEALHAAGNRARVQLEQLDAHGTVVDAVWSTEVSSDVLSVRIPEGALRPCTSYQWWIAPIGGPERRTLARFETGMRDRPWSAKWIARNDVRRADDAGEPLDPADTGDLPRSWATMYSLPPTQFRRQFALGSRTPVRARLHISAHGIYRAWINGVRVGDDELAPGWTRYETRIDYQVHDVTALLEPGDNVLGATVADGWWSGRVGYDTRRQAKLYGAAPELIAELHVEFADGSHVSIETDHRWRAGAGEIVMSDLLMGEYHDPRIATPGWHRPEFDDSSWTRVEVRDAPTSVLKGQQSDSIRVVEELPACAQHRAGTATVFDFGQNLTGRVRLRIRGASAGDIIELRHGEALSGERVYTENLRSAEARDVVVATGDPVQLFEPLFTLHGFRYLEVDGLRTPAHLTDVHAQVLASDLPRVGGFSSGNPLLEQLQSNIFWSLRGNYVGIPTDCPQRDERLGWTADTQIFARTASFNVDTRAFLTSWLSDLFASQTPDGCVPDVAPVPPGSSNFDVGAPGWGDAAVVVPWVLYEEYGDLSLLAEHYPHMRAWVQWVERNNPDSLWTRMLGNNFGDWLSVDEHTPHGLVAAAYQIRSLDLVVRAASELGFADDAALFSARAAHRRSLYAEEFIAGGTVKGDTQSGYLFTLAWDLAPPENRRALGDRLVRKIEGRGGRLTSGFLGVNLIGPVLTRIGRSDLALALVLQRDYPSWGYSIDRGATTIWERWDAYTEHAGFQDVRMNSFNHYSLGSVGEWIYRVIGGIDQEPGSCAYRSLRVEPLVREELSPVHAWHESPRGRIAVEWEVVDGRGSATLTIPPGSTAVIRLPGLERHVGAGTHTFDFDTSHPQGEPHCLRANDPGGDATQTLPEWSSRPSTFDTTSACGDLARNS</sequence>
<feature type="compositionally biased region" description="Polar residues" evidence="4">
    <location>
        <begin position="872"/>
        <end position="899"/>
    </location>
</feature>
<comment type="catalytic activity">
    <reaction evidence="1">
        <text>Hydrolysis of terminal non-reducing alpha-L-rhamnose residues in alpha-L-rhamnosides.</text>
        <dbReference type="EC" id="3.2.1.40"/>
    </reaction>
</comment>
<proteinExistence type="predicted"/>
<dbReference type="Gene3D" id="2.60.420.10">
    <property type="entry name" value="Maltose phosphorylase, domain 3"/>
    <property type="match status" value="1"/>
</dbReference>
<feature type="domain" description="Alpha-L-rhamnosidase six-hairpin glycosidase" evidence="7">
    <location>
        <begin position="430"/>
        <end position="769"/>
    </location>
</feature>
<evidence type="ECO:0000256" key="2">
    <source>
        <dbReference type="ARBA" id="ARBA00012652"/>
    </source>
</evidence>
<dbReference type="InterPro" id="IPR016007">
    <property type="entry name" value="Alpha_rhamnosid"/>
</dbReference>
<dbReference type="GO" id="GO:0016787">
    <property type="term" value="F:hydrolase activity"/>
    <property type="evidence" value="ECO:0007669"/>
    <property type="project" value="UniProtKB-KW"/>
</dbReference>
<accession>A0ABU5N7L4</accession>
<evidence type="ECO:0000256" key="4">
    <source>
        <dbReference type="SAM" id="MobiDB-lite"/>
    </source>
</evidence>
<dbReference type="EMBL" id="JAWJYN010000002">
    <property type="protein sequence ID" value="MDZ8162062.1"/>
    <property type="molecule type" value="Genomic_DNA"/>
</dbReference>
<evidence type="ECO:0000256" key="3">
    <source>
        <dbReference type="ARBA" id="ARBA00022801"/>
    </source>
</evidence>
<dbReference type="PANTHER" id="PTHR33307:SF6">
    <property type="entry name" value="ALPHA-RHAMNOSIDASE (EUROFUNG)-RELATED"/>
    <property type="match status" value="1"/>
</dbReference>
<dbReference type="PIRSF" id="PIRSF010631">
    <property type="entry name" value="A-rhamnsds"/>
    <property type="match status" value="1"/>
</dbReference>
<dbReference type="Proteomes" id="UP001291912">
    <property type="component" value="Unassembled WGS sequence"/>
</dbReference>
<organism evidence="9 10">
    <name type="scientific">Microbacterium aquimaris</name>
    <dbReference type="NCBI Taxonomy" id="459816"/>
    <lineage>
        <taxon>Bacteria</taxon>
        <taxon>Bacillati</taxon>
        <taxon>Actinomycetota</taxon>
        <taxon>Actinomycetes</taxon>
        <taxon>Micrococcales</taxon>
        <taxon>Microbacteriaceae</taxon>
        <taxon>Microbacterium</taxon>
    </lineage>
</organism>
<dbReference type="SUPFAM" id="SSF49785">
    <property type="entry name" value="Galactose-binding domain-like"/>
    <property type="match status" value="1"/>
</dbReference>
<dbReference type="InterPro" id="IPR008928">
    <property type="entry name" value="6-hairpin_glycosidase_sf"/>
</dbReference>
<evidence type="ECO:0000313" key="10">
    <source>
        <dbReference type="Proteomes" id="UP001291912"/>
    </source>
</evidence>
<evidence type="ECO:0000313" key="9">
    <source>
        <dbReference type="EMBL" id="MDZ8162062.1"/>
    </source>
</evidence>
<name>A0ABU5N7L4_9MICO</name>
<dbReference type="InterPro" id="IPR008902">
    <property type="entry name" value="Rhamnosid_concanavalin"/>
</dbReference>
<dbReference type="RefSeq" id="WP_322597594.1">
    <property type="nucleotide sequence ID" value="NZ_BAAAPT010000002.1"/>
</dbReference>
<dbReference type="Gene3D" id="1.50.10.10">
    <property type="match status" value="1"/>
</dbReference>
<dbReference type="InterPro" id="IPR013737">
    <property type="entry name" value="Bac_rhamnosid_N"/>
</dbReference>
<dbReference type="Pfam" id="PF05592">
    <property type="entry name" value="Bac_rhamnosid"/>
    <property type="match status" value="1"/>
</dbReference>
<evidence type="ECO:0000259" key="5">
    <source>
        <dbReference type="Pfam" id="PF05592"/>
    </source>
</evidence>
<evidence type="ECO:0000259" key="7">
    <source>
        <dbReference type="Pfam" id="PF17389"/>
    </source>
</evidence>
<dbReference type="Gene3D" id="2.60.120.260">
    <property type="entry name" value="Galactose-binding domain-like"/>
    <property type="match status" value="2"/>
</dbReference>
<dbReference type="InterPro" id="IPR035396">
    <property type="entry name" value="Bac_rhamnosid6H"/>
</dbReference>